<sequence length="139" mass="14862">MEAVIKPPSGSLPGRVSPSQLPKGYVNARRTASPISPPRFPPSVAILALIVLLAACSTPRDEEMFHIINGTQDTVTVQWKRNENPFATLPPGEGSDMGISAERCSHPPADDTLIARSASGKSYSYGPPICYGETWKIGD</sequence>
<dbReference type="Proteomes" id="UP000616724">
    <property type="component" value="Unassembled WGS sequence"/>
</dbReference>
<evidence type="ECO:0000313" key="2">
    <source>
        <dbReference type="EMBL" id="GIH74594.1"/>
    </source>
</evidence>
<evidence type="ECO:0000256" key="1">
    <source>
        <dbReference type="SAM" id="MobiDB-lite"/>
    </source>
</evidence>
<feature type="region of interest" description="Disordered" evidence="1">
    <location>
        <begin position="1"/>
        <end position="22"/>
    </location>
</feature>
<accession>A0A8J3RGR8</accession>
<comment type="caution">
    <text evidence="2">The sequence shown here is derived from an EMBL/GenBank/DDBJ whole genome shotgun (WGS) entry which is preliminary data.</text>
</comment>
<dbReference type="EMBL" id="BOOH01000010">
    <property type="protein sequence ID" value="GIH74594.1"/>
    <property type="molecule type" value="Genomic_DNA"/>
</dbReference>
<keyword evidence="3" id="KW-1185">Reference proteome</keyword>
<proteinExistence type="predicted"/>
<organism evidence="2 3">
    <name type="scientific">Planobispora longispora</name>
    <dbReference type="NCBI Taxonomy" id="28887"/>
    <lineage>
        <taxon>Bacteria</taxon>
        <taxon>Bacillati</taxon>
        <taxon>Actinomycetota</taxon>
        <taxon>Actinomycetes</taxon>
        <taxon>Streptosporangiales</taxon>
        <taxon>Streptosporangiaceae</taxon>
        <taxon>Planobispora</taxon>
    </lineage>
</organism>
<dbReference type="AlphaFoldDB" id="A0A8J3RGR8"/>
<name>A0A8J3RGR8_9ACTN</name>
<gene>
    <name evidence="2" type="ORF">Plo01_10230</name>
</gene>
<protein>
    <submittedName>
        <fullName evidence="2">Uncharacterized protein</fullName>
    </submittedName>
</protein>
<evidence type="ECO:0000313" key="3">
    <source>
        <dbReference type="Proteomes" id="UP000616724"/>
    </source>
</evidence>
<reference evidence="2 3" key="1">
    <citation type="submission" date="2021-01" db="EMBL/GenBank/DDBJ databases">
        <title>Whole genome shotgun sequence of Planobispora longispora NBRC 13918.</title>
        <authorList>
            <person name="Komaki H."/>
            <person name="Tamura T."/>
        </authorList>
    </citation>
    <scope>NUCLEOTIDE SEQUENCE [LARGE SCALE GENOMIC DNA]</scope>
    <source>
        <strain evidence="2 3">NBRC 13918</strain>
    </source>
</reference>